<dbReference type="PIRSF" id="PIRSF001362">
    <property type="entry name" value="Isocit_lyase"/>
    <property type="match status" value="1"/>
</dbReference>
<dbReference type="Pfam" id="PF00463">
    <property type="entry name" value="ICL"/>
    <property type="match status" value="1"/>
</dbReference>
<dbReference type="PANTHER" id="PTHR21631">
    <property type="entry name" value="ISOCITRATE LYASE/MALATE SYNTHASE"/>
    <property type="match status" value="1"/>
</dbReference>
<comment type="cofactor">
    <cofactor evidence="8">
        <name>Mg(2+)</name>
        <dbReference type="ChEBI" id="CHEBI:18420"/>
    </cofactor>
    <text evidence="8">Can also use Mn(2+) ion.</text>
</comment>
<dbReference type="GO" id="GO:0004451">
    <property type="term" value="F:isocitrate lyase activity"/>
    <property type="evidence" value="ECO:0007669"/>
    <property type="project" value="UniProtKB-EC"/>
</dbReference>
<accession>G8HTB9</accession>
<evidence type="ECO:0000256" key="8">
    <source>
        <dbReference type="PIRSR" id="PIRSR001362-3"/>
    </source>
</evidence>
<dbReference type="Gene3D" id="3.20.20.60">
    <property type="entry name" value="Phosphoenolpyruvate-binding domains"/>
    <property type="match status" value="1"/>
</dbReference>
<keyword evidence="3" id="KW-0329">Glyoxylate bypass</keyword>
<organism evidence="9">
    <name type="scientific">Acropora millepora</name>
    <name type="common">Staghorn coral</name>
    <name type="synonym">Heteropora millepora</name>
    <dbReference type="NCBI Taxonomy" id="45264"/>
    <lineage>
        <taxon>Eukaryota</taxon>
        <taxon>Metazoa</taxon>
        <taxon>Cnidaria</taxon>
        <taxon>Anthozoa</taxon>
        <taxon>Hexacorallia</taxon>
        <taxon>Scleractinia</taxon>
        <taxon>Astrocoeniina</taxon>
        <taxon>Acroporidae</taxon>
        <taxon>Acropora</taxon>
    </lineage>
</organism>
<dbReference type="PROSITE" id="PS00161">
    <property type="entry name" value="ISOCITRATE_LYASE"/>
    <property type="match status" value="1"/>
</dbReference>
<dbReference type="EC" id="4.1.3.1" evidence="2"/>
<protein>
    <recommendedName>
        <fullName evidence="2">isocitrate lyase</fullName>
        <ecNumber evidence="2">4.1.3.1</ecNumber>
    </recommendedName>
</protein>
<dbReference type="OrthoDB" id="4078635at2759"/>
<dbReference type="SUPFAM" id="SSF51621">
    <property type="entry name" value="Phosphoenolpyruvate/pyruvate domain"/>
    <property type="match status" value="1"/>
</dbReference>
<keyword evidence="4" id="KW-0816">Tricarboxylic acid cycle</keyword>
<feature type="binding site" evidence="8">
    <location>
        <position position="140"/>
    </location>
    <ligand>
        <name>Mg(2+)</name>
        <dbReference type="ChEBI" id="CHEBI:18420"/>
    </ligand>
</feature>
<dbReference type="CDD" id="cd00377">
    <property type="entry name" value="ICL_PEPM"/>
    <property type="match status" value="1"/>
</dbReference>
<evidence type="ECO:0000313" key="9">
    <source>
        <dbReference type="EMBL" id="AET09746.1"/>
    </source>
</evidence>
<evidence type="ECO:0000256" key="7">
    <source>
        <dbReference type="PIRSR" id="PIRSR001362-2"/>
    </source>
</evidence>
<dbReference type="GO" id="GO:0006099">
    <property type="term" value="P:tricarboxylic acid cycle"/>
    <property type="evidence" value="ECO:0007669"/>
    <property type="project" value="UniProtKB-KW"/>
</dbReference>
<dbReference type="NCBIfam" id="NF011645">
    <property type="entry name" value="PRK15063.1"/>
    <property type="match status" value="1"/>
</dbReference>
<dbReference type="AlphaFoldDB" id="G8HTB9"/>
<keyword evidence="5" id="KW-0456">Lyase</keyword>
<dbReference type="InterPro" id="IPR018523">
    <property type="entry name" value="Isocitrate_lyase_ph_CS"/>
</dbReference>
<reference evidence="9" key="1">
    <citation type="journal article" date="2011" name="PLoS ONE">
        <title>Differential Gene Expression at Coral Settlement and Metamorphosis - A Subtractive Hybridization Study.</title>
        <authorList>
            <person name="Hayward D.C."/>
            <person name="Hetherington S."/>
            <person name="Behm C.A."/>
            <person name="Grasso L.C."/>
            <person name="Foret S."/>
            <person name="Miller D.J."/>
            <person name="Ball E.E."/>
        </authorList>
    </citation>
    <scope>NUCLEOTIDE SEQUENCE</scope>
</reference>
<dbReference type="PANTHER" id="PTHR21631:SF3">
    <property type="entry name" value="BIFUNCTIONAL GLYOXYLATE CYCLE PROTEIN"/>
    <property type="match status" value="1"/>
</dbReference>
<feature type="binding site" evidence="7">
    <location>
        <begin position="300"/>
        <end position="304"/>
    </location>
    <ligand>
        <name>substrate</name>
    </ligand>
</feature>
<evidence type="ECO:0000256" key="3">
    <source>
        <dbReference type="ARBA" id="ARBA00022435"/>
    </source>
</evidence>
<dbReference type="InterPro" id="IPR040442">
    <property type="entry name" value="Pyrv_kinase-like_dom_sf"/>
</dbReference>
<feature type="binding site" evidence="7">
    <location>
        <begin position="78"/>
        <end position="80"/>
    </location>
    <ligand>
        <name>substrate</name>
    </ligand>
</feature>
<sequence>MYSKQQRFLGIKRNYSPEDVERLRGSLKIEYTLAKRGSKKLWDYLTRGGASYINALGSLTGGQAVQMAKAGLKAIYLSGWQVAGDGNLAAQTYPDQSLYPSNSAPKLVERINNAFVRADQIAHMEKSERHIDYFLPIVADCEAGFGGPLNAFELTKSMIAAGAAAVHFEDQLASEKKCGHMGGKVLVPTQQFIKVLNAARLAADVLDVPLVIVGRTDANAAALVTSDIDPYDQPFLTGQRTPEGFFRTRAGLDQAIARGLAYAPYCDVVWCETGKPNLEEARRFATAIHARYPGKPLAYNCSPSFNWKANLSDAEIAVFQRELGKMGYRFQFVTLAGFHSLNHAMFKLARDYRDNGMSAYTKIQEDEFRQSKNGFTAHKHQREVGTGYFDQVSMAISGGQSSTTALKGSTEEEQFTQKSFAISKL</sequence>
<evidence type="ECO:0000256" key="5">
    <source>
        <dbReference type="ARBA" id="ARBA00023239"/>
    </source>
</evidence>
<evidence type="ECO:0000256" key="1">
    <source>
        <dbReference type="ARBA" id="ARBA00004793"/>
    </source>
</evidence>
<dbReference type="InterPro" id="IPR006254">
    <property type="entry name" value="Isocitrate_lyase"/>
</dbReference>
<comment type="pathway">
    <text evidence="1">Carbohydrate metabolism; glyoxylate cycle; (S)-malate from isocitrate: step 1/2.</text>
</comment>
<dbReference type="InterPro" id="IPR039556">
    <property type="entry name" value="ICL/PEPM"/>
</dbReference>
<feature type="active site" description="Proton acceptor" evidence="6">
    <location>
        <position position="178"/>
    </location>
</feature>
<dbReference type="EMBL" id="JN631098">
    <property type="protein sequence ID" value="AET09746.1"/>
    <property type="molecule type" value="mRNA"/>
</dbReference>
<dbReference type="GO" id="GO:0046872">
    <property type="term" value="F:metal ion binding"/>
    <property type="evidence" value="ECO:0007669"/>
    <property type="project" value="UniProtKB-KW"/>
</dbReference>
<dbReference type="NCBIfam" id="TIGR01346">
    <property type="entry name" value="isocit_lyase"/>
    <property type="match status" value="1"/>
</dbReference>
<feature type="binding site" evidence="7">
    <location>
        <begin position="179"/>
        <end position="180"/>
    </location>
    <ligand>
        <name>substrate</name>
    </ligand>
</feature>
<dbReference type="InterPro" id="IPR015813">
    <property type="entry name" value="Pyrv/PenolPyrv_kinase-like_dom"/>
</dbReference>
<feature type="binding site" evidence="7">
    <location>
        <position position="215"/>
    </location>
    <ligand>
        <name>substrate</name>
    </ligand>
</feature>
<keyword evidence="8" id="KW-0479">Metal-binding</keyword>
<dbReference type="FunFam" id="3.20.20.60:FF:000005">
    <property type="entry name" value="Isocitrate lyase"/>
    <property type="match status" value="1"/>
</dbReference>
<evidence type="ECO:0000256" key="4">
    <source>
        <dbReference type="ARBA" id="ARBA00022532"/>
    </source>
</evidence>
<name>G8HTB9_ACRMI</name>
<evidence type="ECO:0000256" key="2">
    <source>
        <dbReference type="ARBA" id="ARBA00012909"/>
    </source>
</evidence>
<proteinExistence type="evidence at transcript level"/>
<dbReference type="GO" id="GO:0006097">
    <property type="term" value="P:glyoxylate cycle"/>
    <property type="evidence" value="ECO:0007669"/>
    <property type="project" value="UniProtKB-KW"/>
</dbReference>
<keyword evidence="8" id="KW-0460">Magnesium</keyword>
<feature type="binding site" evidence="7">
    <location>
        <position position="334"/>
    </location>
    <ligand>
        <name>substrate</name>
    </ligand>
</feature>
<evidence type="ECO:0000256" key="6">
    <source>
        <dbReference type="PIRSR" id="PIRSR001362-1"/>
    </source>
</evidence>